<evidence type="ECO:0000313" key="12">
    <source>
        <dbReference type="Proteomes" id="UP000662873"/>
    </source>
</evidence>
<dbReference type="HAMAP" id="MF_01129">
    <property type="entry name" value="PPase_energized_pump"/>
    <property type="match status" value="1"/>
</dbReference>
<comment type="function">
    <text evidence="9">Proton pump that utilizes the energy of pyrophosphate hydrolysis as the driving force for proton movement across the membrane. Generates a proton motive force.</text>
</comment>
<evidence type="ECO:0000256" key="4">
    <source>
        <dbReference type="ARBA" id="ARBA00022842"/>
    </source>
</evidence>
<dbReference type="InterPro" id="IPR004131">
    <property type="entry name" value="PPase-energised_H-pump"/>
</dbReference>
<dbReference type="GO" id="GO:0000287">
    <property type="term" value="F:magnesium ion binding"/>
    <property type="evidence" value="ECO:0007669"/>
    <property type="project" value="UniProtKB-UniRule"/>
</dbReference>
<evidence type="ECO:0000256" key="6">
    <source>
        <dbReference type="ARBA" id="ARBA00022989"/>
    </source>
</evidence>
<comment type="caution">
    <text evidence="9">Lacks conserved residue(s) required for the propagation of feature annotation.</text>
</comment>
<sequence length="1101" mass="115888">MGVNDTVKLMHSGITRRLRAGVGRLLLLFLGSLLMALTPRMALAAGGENVHLEFTSSHLTYLFVSLAIGAISLITAFFLAKSILAKSPGNESMQEVGSAIKEGALAYLKKQVGTMSVFILALAVLLVVIFQSRIGMSLSIWTSVSFIGGVLASYIAGFAGMIMAVNANTRTAHAALTSPRQSLEVAFRSGAVAGLLTVGMGLVGATLIFLLARGDAMQLLVGFGLGGSLAALFMRVGGGIYTKAADVGADLVGKVEAGIPEDDPRNPATIADNVGDNVGDCAGMAADVFESYEVTLVAAIVLGAATAAVFDQATWMKLVLFALMARGVGIIASIIGVFSVKGSDDVDTDSLKPIRRGFAVSAIVAILGTVGLAYFMMGGMGDPIQTTQLTSLGKLSWDEAAQIREIRDGIATEAKKSPWEVTAQEIQSSAEGKALGLDADEAMTSIQLALMAGAEKQPQPDELAGYAPINFNDANNKVLNYAVRSQSAEPGQAQPIVTLKEEFGGKNFFMFKLKITRPATTTPDGQEIPGSTEERWFPPTDEGYLDKQIAEAAKAPANLKVEKLERVPVEFYSNSEGKVAMAVDGKVPYPHRQFFGGNFTYGSYYTQSVEEIRAIDKARETDPMKSLPPDNPIAIAVADHTTVPWHLFFWAIFFGILMAFAIEQLTDYYVSTHKKPVREVAGLSTAGPAPMIITGFALAKESSVFSVFAIVIALVFPLLLFPEPTYGTFILSFYGIALVGLGLLTTTGYILAMDTFGPISDNAQGVFEMSKAGHGNERASKAVQRLDAAGNTTKALTKGFAIATAVVAAVALFHSYIEEAQLASAGLRLEMPEIFLGLLIGGAAPFLFSAFSINAVGRAAFFLINEVRRQFKADPGIMKGTSKPDYGKCVAIVTEAAQKELLGPGILAIALPMAVAFGFSIGKEPVLIGGVEYNLTGAQALGGFLAGAILSGQLMAVLLANAGGIWDNAKKLIEDGLYGGKGTEAHKAGVVCDTVGDPFKDTAGPALNPLIKVMNLVALLLAPVVIQVRSEAAQIGITVACVLALAFSIWWSKRGSMLDALVGSTEDADAIAPSAPVSPPAAKKRITVEDEPPSEEESSKE</sequence>
<name>A0A809R982_9BACT</name>
<evidence type="ECO:0000256" key="3">
    <source>
        <dbReference type="ARBA" id="ARBA00022692"/>
    </source>
</evidence>
<keyword evidence="8 9" id="KW-0472">Membrane</keyword>
<keyword evidence="5 9" id="KW-1278">Translocase</keyword>
<evidence type="ECO:0000256" key="8">
    <source>
        <dbReference type="ARBA" id="ARBA00023136"/>
    </source>
</evidence>
<dbReference type="PANTHER" id="PTHR31998">
    <property type="entry name" value="K(+)-INSENSITIVE PYROPHOSPHATE-ENERGIZED PROTON PUMP"/>
    <property type="match status" value="1"/>
</dbReference>
<accession>A0A809R982</accession>
<dbReference type="GO" id="GO:0009678">
    <property type="term" value="F:diphosphate hydrolysis-driven proton transmembrane transporter activity"/>
    <property type="evidence" value="ECO:0007669"/>
    <property type="project" value="UniProtKB-UniRule"/>
</dbReference>
<gene>
    <name evidence="9" type="primary">hppA</name>
    <name evidence="11" type="ORF">NPRO_17180</name>
</gene>
<feature type="transmembrane region" description="Helical" evidence="9">
    <location>
        <begin position="901"/>
        <end position="921"/>
    </location>
</feature>
<dbReference type="Pfam" id="PF03030">
    <property type="entry name" value="H_PPase"/>
    <property type="match status" value="2"/>
</dbReference>
<dbReference type="Proteomes" id="UP000662873">
    <property type="component" value="Chromosome"/>
</dbReference>
<comment type="similarity">
    <text evidence="9">Belongs to the H(+)-translocating pyrophosphatase (TC 3.A.10) family. K(+)-insensitive subfamily.</text>
</comment>
<comment type="catalytic activity">
    <reaction evidence="9">
        <text>diphosphate + H2O + H(+)(in) = 2 phosphate + 2 H(+)(out)</text>
        <dbReference type="Rhea" id="RHEA:13973"/>
        <dbReference type="ChEBI" id="CHEBI:15377"/>
        <dbReference type="ChEBI" id="CHEBI:15378"/>
        <dbReference type="ChEBI" id="CHEBI:33019"/>
        <dbReference type="ChEBI" id="CHEBI:43474"/>
        <dbReference type="EC" id="7.1.3.1"/>
    </reaction>
</comment>
<reference evidence="11" key="1">
    <citation type="journal article" name="DNA Res.">
        <title>The physiological potential of anammox bacteria as revealed by their core genome structure.</title>
        <authorList>
            <person name="Okubo T."/>
            <person name="Toyoda A."/>
            <person name="Fukuhara K."/>
            <person name="Uchiyama I."/>
            <person name="Harigaya Y."/>
            <person name="Kuroiwa M."/>
            <person name="Suzuki T."/>
            <person name="Murakami Y."/>
            <person name="Suwa Y."/>
            <person name="Takami H."/>
        </authorList>
    </citation>
    <scope>NUCLEOTIDE SEQUENCE</scope>
    <source>
        <strain evidence="11">317325-2</strain>
    </source>
</reference>
<protein>
    <recommendedName>
        <fullName evidence="9">K(+)-insensitive pyrophosphate-energized proton pump</fullName>
        <ecNumber evidence="9">7.1.3.1</ecNumber>
    </recommendedName>
    <alternativeName>
        <fullName evidence="9">Membrane-bound proton-translocating pyrophosphatase</fullName>
    </alternativeName>
    <alternativeName>
        <fullName evidence="9">Pyrophosphate-energized inorganic pyrophosphatase</fullName>
        <shortName evidence="9">H(+)-PPase</shortName>
    </alternativeName>
</protein>
<feature type="site" description="Determinant of potassium independence" evidence="9">
    <location>
        <position position="794"/>
    </location>
</feature>
<evidence type="ECO:0000256" key="2">
    <source>
        <dbReference type="ARBA" id="ARBA00022448"/>
    </source>
</evidence>
<evidence type="ECO:0000256" key="10">
    <source>
        <dbReference type="SAM" id="MobiDB-lite"/>
    </source>
</evidence>
<feature type="transmembrane region" description="Helical" evidence="9">
    <location>
        <begin position="185"/>
        <end position="210"/>
    </location>
</feature>
<keyword evidence="2 9" id="KW-0813">Transport</keyword>
<feature type="transmembrane region" description="Helical" evidence="9">
    <location>
        <begin position="643"/>
        <end position="662"/>
    </location>
</feature>
<feature type="transmembrane region" description="Helical" evidence="9">
    <location>
        <begin position="115"/>
        <end position="134"/>
    </location>
</feature>
<keyword evidence="7 9" id="KW-0406">Ion transport</keyword>
<feature type="transmembrane region" description="Helical" evidence="9">
    <location>
        <begin position="140"/>
        <end position="165"/>
    </location>
</feature>
<dbReference type="EMBL" id="AP021858">
    <property type="protein sequence ID" value="BBO24123.1"/>
    <property type="molecule type" value="Genomic_DNA"/>
</dbReference>
<proteinExistence type="inferred from homology"/>
<evidence type="ECO:0000256" key="5">
    <source>
        <dbReference type="ARBA" id="ARBA00022967"/>
    </source>
</evidence>
<evidence type="ECO:0000256" key="9">
    <source>
        <dbReference type="HAMAP-Rule" id="MF_01129"/>
    </source>
</evidence>
<feature type="transmembrane region" description="Helical" evidence="9">
    <location>
        <begin position="1009"/>
        <end position="1026"/>
    </location>
</feature>
<comment type="cofactor">
    <cofactor evidence="9">
        <name>Mg(2+)</name>
        <dbReference type="ChEBI" id="CHEBI:18420"/>
    </cofactor>
</comment>
<feature type="transmembrane region" description="Helical" evidence="9">
    <location>
        <begin position="60"/>
        <end position="80"/>
    </location>
</feature>
<keyword evidence="3 9" id="KW-0812">Transmembrane</keyword>
<feature type="transmembrane region" description="Helical" evidence="9">
    <location>
        <begin position="795"/>
        <end position="814"/>
    </location>
</feature>
<dbReference type="GO" id="GO:0005886">
    <property type="term" value="C:plasma membrane"/>
    <property type="evidence" value="ECO:0007669"/>
    <property type="project" value="UniProtKB-SubCell"/>
</dbReference>
<keyword evidence="6 9" id="KW-1133">Transmembrane helix</keyword>
<keyword evidence="4 9" id="KW-0460">Magnesium</keyword>
<dbReference type="GO" id="GO:0004427">
    <property type="term" value="F:inorganic diphosphate phosphatase activity"/>
    <property type="evidence" value="ECO:0007669"/>
    <property type="project" value="UniProtKB-UniRule"/>
</dbReference>
<feature type="transmembrane region" description="Helical" evidence="9">
    <location>
        <begin position="834"/>
        <end position="864"/>
    </location>
</feature>
<keyword evidence="9" id="KW-1003">Cell membrane</keyword>
<feature type="transmembrane region" description="Helical" evidence="9">
    <location>
        <begin position="358"/>
        <end position="377"/>
    </location>
</feature>
<evidence type="ECO:0000256" key="7">
    <source>
        <dbReference type="ARBA" id="ARBA00023065"/>
    </source>
</evidence>
<feature type="transmembrane region" description="Helical" evidence="9">
    <location>
        <begin position="704"/>
        <end position="722"/>
    </location>
</feature>
<dbReference type="GO" id="GO:0012505">
    <property type="term" value="C:endomembrane system"/>
    <property type="evidence" value="ECO:0007669"/>
    <property type="project" value="UniProtKB-SubCell"/>
</dbReference>
<keyword evidence="9" id="KW-0375">Hydrogen ion transport</keyword>
<feature type="transmembrane region" description="Helical" evidence="9">
    <location>
        <begin position="216"/>
        <end position="234"/>
    </location>
</feature>
<feature type="transmembrane region" description="Helical" evidence="9">
    <location>
        <begin position="1032"/>
        <end position="1051"/>
    </location>
</feature>
<feature type="compositionally biased region" description="Acidic residues" evidence="10">
    <location>
        <begin position="1089"/>
        <end position="1101"/>
    </location>
</feature>
<feature type="transmembrane region" description="Helical" evidence="9">
    <location>
        <begin position="728"/>
        <end position="752"/>
    </location>
</feature>
<feature type="transmembrane region" description="Helical" evidence="9">
    <location>
        <begin position="318"/>
        <end position="338"/>
    </location>
</feature>
<organism evidence="11 12">
    <name type="scientific">Candidatus Nitrosymbiomonas proteolyticus</name>
    <dbReference type="NCBI Taxonomy" id="2608984"/>
    <lineage>
        <taxon>Bacteria</taxon>
        <taxon>Bacillati</taxon>
        <taxon>Armatimonadota</taxon>
        <taxon>Armatimonadota incertae sedis</taxon>
        <taxon>Candidatus Nitrosymbiomonas</taxon>
    </lineage>
</organism>
<dbReference type="KEGG" id="npy:NPRO_17180"/>
<comment type="subunit">
    <text evidence="9">Homodimer.</text>
</comment>
<feature type="region of interest" description="Disordered" evidence="10">
    <location>
        <begin position="1070"/>
        <end position="1101"/>
    </location>
</feature>
<feature type="transmembrane region" description="Helical" evidence="9">
    <location>
        <begin position="941"/>
        <end position="962"/>
    </location>
</feature>
<evidence type="ECO:0000256" key="1">
    <source>
        <dbReference type="ARBA" id="ARBA00004127"/>
    </source>
</evidence>
<dbReference type="EC" id="7.1.3.1" evidence="9"/>
<comment type="subcellular location">
    <subcellularLocation>
        <location evidence="9">Cell membrane</location>
        <topology evidence="9">Multi-pass membrane protein</topology>
    </subcellularLocation>
    <subcellularLocation>
        <location evidence="1">Endomembrane system</location>
        <topology evidence="1">Multi-pass membrane protein</topology>
    </subcellularLocation>
</comment>
<evidence type="ECO:0000313" key="11">
    <source>
        <dbReference type="EMBL" id="BBO24123.1"/>
    </source>
</evidence>
<dbReference type="AlphaFoldDB" id="A0A809R982"/>
<feature type="transmembrane region" description="Helical" evidence="9">
    <location>
        <begin position="682"/>
        <end position="699"/>
    </location>
</feature>